<reference evidence="1 2" key="1">
    <citation type="submission" date="2023-02" db="EMBL/GenBank/DDBJ databases">
        <title>Dictyobacter halimunensis sp. nov., a new member of the class Ktedonobacteria from forest soil in a geothermal area.</title>
        <authorList>
            <person name="Rachmania M.K."/>
            <person name="Ningsih F."/>
            <person name="Sakai Y."/>
            <person name="Yabe S."/>
            <person name="Yokota A."/>
            <person name="Sjamsuridzal W."/>
        </authorList>
    </citation>
    <scope>NUCLEOTIDE SEQUENCE [LARGE SCALE GENOMIC DNA]</scope>
    <source>
        <strain evidence="1 2">S3.2.2.5</strain>
    </source>
</reference>
<evidence type="ECO:0000313" key="1">
    <source>
        <dbReference type="EMBL" id="GLV60379.1"/>
    </source>
</evidence>
<proteinExistence type="predicted"/>
<evidence type="ECO:0000313" key="2">
    <source>
        <dbReference type="Proteomes" id="UP001344906"/>
    </source>
</evidence>
<accession>A0ABQ6G495</accession>
<name>A0ABQ6G495_9CHLR</name>
<organism evidence="1 2">
    <name type="scientific">Dictyobacter halimunensis</name>
    <dbReference type="NCBI Taxonomy" id="3026934"/>
    <lineage>
        <taxon>Bacteria</taxon>
        <taxon>Bacillati</taxon>
        <taxon>Chloroflexota</taxon>
        <taxon>Ktedonobacteria</taxon>
        <taxon>Ktedonobacterales</taxon>
        <taxon>Dictyobacteraceae</taxon>
        <taxon>Dictyobacter</taxon>
    </lineage>
</organism>
<sequence length="199" mass="22912">MADNDINISMVVNAPVEQVWPLLVEHQQADSKAIGQKYFSDLSPKPVVAGQVIHKRLGFLHLRIYIDRIVPADPPAEGQTTLIRIVFLGREGKLTSSWVHDTERYHIQEQFEFDHPWLKNTDQITIRCLGIDTSSCVIIYTCQSMTNIRLVPRWLARLLDNNDHIEKDTLTRTIETSLRDIKTKAEQSFHQPPTYPLQT</sequence>
<dbReference type="EMBL" id="BSRI01000002">
    <property type="protein sequence ID" value="GLV60379.1"/>
    <property type="molecule type" value="Genomic_DNA"/>
</dbReference>
<keyword evidence="2" id="KW-1185">Reference proteome</keyword>
<gene>
    <name evidence="1" type="ORF">KDH_71990</name>
</gene>
<protein>
    <recommendedName>
        <fullName evidence="3">SRPBCC family protein</fullName>
    </recommendedName>
</protein>
<dbReference type="RefSeq" id="WP_338257431.1">
    <property type="nucleotide sequence ID" value="NZ_BSRI01000002.1"/>
</dbReference>
<dbReference type="Proteomes" id="UP001344906">
    <property type="component" value="Unassembled WGS sequence"/>
</dbReference>
<comment type="caution">
    <text evidence="1">The sequence shown here is derived from an EMBL/GenBank/DDBJ whole genome shotgun (WGS) entry which is preliminary data.</text>
</comment>
<evidence type="ECO:0008006" key="3">
    <source>
        <dbReference type="Google" id="ProtNLM"/>
    </source>
</evidence>